<evidence type="ECO:0000313" key="2">
    <source>
        <dbReference type="Proteomes" id="UP000653797"/>
    </source>
</evidence>
<keyword evidence="2" id="KW-1185">Reference proteome</keyword>
<evidence type="ECO:0008006" key="3">
    <source>
        <dbReference type="Google" id="ProtNLM"/>
    </source>
</evidence>
<dbReference type="Proteomes" id="UP000653797">
    <property type="component" value="Unassembled WGS sequence"/>
</dbReference>
<dbReference type="AlphaFoldDB" id="A0A927B6N7"/>
<sequence length="73" mass="8003">MTNAEKSTDSLAFEHQQVAVEGVSIHTVTIGQPEKPVVLFLHGYPENWQAFKDVMVGLSQEYYAVAIDLPGIG</sequence>
<name>A0A927B6N7_9BACT</name>
<protein>
    <recommendedName>
        <fullName evidence="3">Alpha/beta fold hydrolase</fullName>
    </recommendedName>
</protein>
<accession>A0A927B6N7</accession>
<dbReference type="SUPFAM" id="SSF53474">
    <property type="entry name" value="alpha/beta-Hydrolases"/>
    <property type="match status" value="1"/>
</dbReference>
<proteinExistence type="predicted"/>
<dbReference type="EMBL" id="JACXAA010000013">
    <property type="protein sequence ID" value="MBD2756680.1"/>
    <property type="molecule type" value="Genomic_DNA"/>
</dbReference>
<comment type="caution">
    <text evidence="1">The sequence shown here is derived from an EMBL/GenBank/DDBJ whole genome shotgun (WGS) entry which is preliminary data.</text>
</comment>
<gene>
    <name evidence="1" type="ORF">IC230_27610</name>
</gene>
<dbReference type="Gene3D" id="3.40.50.1820">
    <property type="entry name" value="alpha/beta hydrolase"/>
    <property type="match status" value="1"/>
</dbReference>
<organism evidence="1 2">
    <name type="scientific">Spirosoma validum</name>
    <dbReference type="NCBI Taxonomy" id="2771355"/>
    <lineage>
        <taxon>Bacteria</taxon>
        <taxon>Pseudomonadati</taxon>
        <taxon>Bacteroidota</taxon>
        <taxon>Cytophagia</taxon>
        <taxon>Cytophagales</taxon>
        <taxon>Cytophagaceae</taxon>
        <taxon>Spirosoma</taxon>
    </lineage>
</organism>
<evidence type="ECO:0000313" key="1">
    <source>
        <dbReference type="EMBL" id="MBD2756680.1"/>
    </source>
</evidence>
<reference evidence="1" key="1">
    <citation type="submission" date="2020-09" db="EMBL/GenBank/DDBJ databases">
        <authorList>
            <person name="Kim M.K."/>
        </authorList>
    </citation>
    <scope>NUCLEOTIDE SEQUENCE</scope>
    <source>
        <strain evidence="1">BT704</strain>
    </source>
</reference>
<dbReference type="InterPro" id="IPR029058">
    <property type="entry name" value="AB_hydrolase_fold"/>
</dbReference>